<dbReference type="RefSeq" id="WP_345157804.1">
    <property type="nucleotide sequence ID" value="NZ_BAABHC010000005.1"/>
</dbReference>
<accession>A0ABP8LIH1</accession>
<evidence type="ECO:0000256" key="1">
    <source>
        <dbReference type="SAM" id="SignalP"/>
    </source>
</evidence>
<keyword evidence="3" id="KW-1185">Reference proteome</keyword>
<evidence type="ECO:0000313" key="3">
    <source>
        <dbReference type="Proteomes" id="UP001500552"/>
    </source>
</evidence>
<evidence type="ECO:0000313" key="2">
    <source>
        <dbReference type="EMBL" id="GAA4428950.1"/>
    </source>
</evidence>
<gene>
    <name evidence="2" type="ORF">GCM10023188_13740</name>
</gene>
<evidence type="ECO:0008006" key="4">
    <source>
        <dbReference type="Google" id="ProtNLM"/>
    </source>
</evidence>
<name>A0ABP8LIH1_9BACT</name>
<dbReference type="Proteomes" id="UP001500552">
    <property type="component" value="Unassembled WGS sequence"/>
</dbReference>
<feature type="signal peptide" evidence="1">
    <location>
        <begin position="1"/>
        <end position="22"/>
    </location>
</feature>
<sequence>MKTLFAAIFVAFTVGTSSPSFASAAGTTGNGHETQATSDPVAFVIDNSKVDVIIKATDTPKMIIRMKDSSGNTIAIKTLSHVESGTRVRFDLSQLSDGLYSVRVWDGKNVQEQEIKLKTTSPDIAIQKVSFL</sequence>
<reference evidence="3" key="1">
    <citation type="journal article" date="2019" name="Int. J. Syst. Evol. Microbiol.">
        <title>The Global Catalogue of Microorganisms (GCM) 10K type strain sequencing project: providing services to taxonomists for standard genome sequencing and annotation.</title>
        <authorList>
            <consortium name="The Broad Institute Genomics Platform"/>
            <consortium name="The Broad Institute Genome Sequencing Center for Infectious Disease"/>
            <person name="Wu L."/>
            <person name="Ma J."/>
        </authorList>
    </citation>
    <scope>NUCLEOTIDE SEQUENCE [LARGE SCALE GENOMIC DNA]</scope>
    <source>
        <strain evidence="3">JCM 17926</strain>
    </source>
</reference>
<dbReference type="EMBL" id="BAABHC010000005">
    <property type="protein sequence ID" value="GAA4428950.1"/>
    <property type="molecule type" value="Genomic_DNA"/>
</dbReference>
<feature type="chain" id="PRO_5046767808" description="Por secretion system C-terminal sorting domain-containing protein" evidence="1">
    <location>
        <begin position="23"/>
        <end position="132"/>
    </location>
</feature>
<comment type="caution">
    <text evidence="2">The sequence shown here is derived from an EMBL/GenBank/DDBJ whole genome shotgun (WGS) entry which is preliminary data.</text>
</comment>
<proteinExistence type="predicted"/>
<protein>
    <recommendedName>
        <fullName evidence="4">Por secretion system C-terminal sorting domain-containing protein</fullName>
    </recommendedName>
</protein>
<keyword evidence="1" id="KW-0732">Signal</keyword>
<organism evidence="2 3">
    <name type="scientific">Pontibacter saemangeumensis</name>
    <dbReference type="NCBI Taxonomy" id="1084525"/>
    <lineage>
        <taxon>Bacteria</taxon>
        <taxon>Pseudomonadati</taxon>
        <taxon>Bacteroidota</taxon>
        <taxon>Cytophagia</taxon>
        <taxon>Cytophagales</taxon>
        <taxon>Hymenobacteraceae</taxon>
        <taxon>Pontibacter</taxon>
    </lineage>
</organism>